<sequence>MDSSAFKEKYIPYHQKMFRVAYRLVEDVCDAEDLVQEAYIKMWNKRDELALVDNAESYCVTILKNLCLDFLRSKARHPSQSSEGLQLADQLETVSDIEHKEEINYIENIMKQLPEQQQQVIRLRHFDDCSSEEIEEIMGLTSVNVRVLLSRARKKIKELFYSQYGHEEYRY</sequence>
<reference evidence="9" key="1">
    <citation type="submission" date="2016-11" db="EMBL/GenBank/DDBJ databases">
        <authorList>
            <person name="Varghese N."/>
            <person name="Submissions S."/>
        </authorList>
    </citation>
    <scope>NUCLEOTIDE SEQUENCE [LARGE SCALE GENOMIC DNA]</scope>
    <source>
        <strain evidence="9">DSM 27370</strain>
    </source>
</reference>
<dbReference type="GO" id="GO:0016987">
    <property type="term" value="F:sigma factor activity"/>
    <property type="evidence" value="ECO:0007669"/>
    <property type="project" value="UniProtKB-KW"/>
</dbReference>
<dbReference type="PANTHER" id="PTHR43133:SF8">
    <property type="entry name" value="RNA POLYMERASE SIGMA FACTOR HI_1459-RELATED"/>
    <property type="match status" value="1"/>
</dbReference>
<dbReference type="InterPro" id="IPR014284">
    <property type="entry name" value="RNA_pol_sigma-70_dom"/>
</dbReference>
<dbReference type="Pfam" id="PF08281">
    <property type="entry name" value="Sigma70_r4_2"/>
    <property type="match status" value="1"/>
</dbReference>
<evidence type="ECO:0000259" key="7">
    <source>
        <dbReference type="Pfam" id="PF08281"/>
    </source>
</evidence>
<gene>
    <name evidence="8" type="ORF">SAMN05444362_11038</name>
</gene>
<proteinExistence type="inferred from homology"/>
<evidence type="ECO:0000256" key="3">
    <source>
        <dbReference type="ARBA" id="ARBA00023082"/>
    </source>
</evidence>
<dbReference type="InterPro" id="IPR013325">
    <property type="entry name" value="RNA_pol_sigma_r2"/>
</dbReference>
<evidence type="ECO:0000313" key="8">
    <source>
        <dbReference type="EMBL" id="SHF78698.1"/>
    </source>
</evidence>
<dbReference type="GO" id="GO:0003677">
    <property type="term" value="F:DNA binding"/>
    <property type="evidence" value="ECO:0007669"/>
    <property type="project" value="UniProtKB-KW"/>
</dbReference>
<dbReference type="PANTHER" id="PTHR43133">
    <property type="entry name" value="RNA POLYMERASE ECF-TYPE SIGMA FACTO"/>
    <property type="match status" value="1"/>
</dbReference>
<dbReference type="InterPro" id="IPR007627">
    <property type="entry name" value="RNA_pol_sigma70_r2"/>
</dbReference>
<evidence type="ECO:0000256" key="1">
    <source>
        <dbReference type="ARBA" id="ARBA00010641"/>
    </source>
</evidence>
<dbReference type="AlphaFoldDB" id="A0A1M5EHF7"/>
<evidence type="ECO:0000256" key="4">
    <source>
        <dbReference type="ARBA" id="ARBA00023125"/>
    </source>
</evidence>
<dbReference type="InterPro" id="IPR013324">
    <property type="entry name" value="RNA_pol_sigma_r3/r4-like"/>
</dbReference>
<name>A0A1M5EHF7_9BACT</name>
<dbReference type="InterPro" id="IPR036388">
    <property type="entry name" value="WH-like_DNA-bd_sf"/>
</dbReference>
<dbReference type="InterPro" id="IPR039425">
    <property type="entry name" value="RNA_pol_sigma-70-like"/>
</dbReference>
<dbReference type="GO" id="GO:0006352">
    <property type="term" value="P:DNA-templated transcription initiation"/>
    <property type="evidence" value="ECO:0007669"/>
    <property type="project" value="InterPro"/>
</dbReference>
<comment type="similarity">
    <text evidence="1">Belongs to the sigma-70 factor family. ECF subfamily.</text>
</comment>
<dbReference type="Gene3D" id="1.10.10.10">
    <property type="entry name" value="Winged helix-like DNA-binding domain superfamily/Winged helix DNA-binding domain"/>
    <property type="match status" value="1"/>
</dbReference>
<dbReference type="STRING" id="1346286.SAMN05444362_11038"/>
<dbReference type="InterPro" id="IPR013249">
    <property type="entry name" value="RNA_pol_sigma70_r4_t2"/>
</dbReference>
<dbReference type="NCBIfam" id="TIGR02937">
    <property type="entry name" value="sigma70-ECF"/>
    <property type="match status" value="1"/>
</dbReference>
<dbReference type="Pfam" id="PF04542">
    <property type="entry name" value="Sigma70_r2"/>
    <property type="match status" value="1"/>
</dbReference>
<dbReference type="Proteomes" id="UP000184480">
    <property type="component" value="Unassembled WGS sequence"/>
</dbReference>
<dbReference type="OrthoDB" id="670026at2"/>
<keyword evidence="4" id="KW-0238">DNA-binding</keyword>
<evidence type="ECO:0000313" key="9">
    <source>
        <dbReference type="Proteomes" id="UP000184480"/>
    </source>
</evidence>
<dbReference type="CDD" id="cd06171">
    <property type="entry name" value="Sigma70_r4"/>
    <property type="match status" value="1"/>
</dbReference>
<dbReference type="Gene3D" id="1.10.1740.10">
    <property type="match status" value="1"/>
</dbReference>
<organism evidence="8 9">
    <name type="scientific">Dysgonomonas macrotermitis</name>
    <dbReference type="NCBI Taxonomy" id="1346286"/>
    <lineage>
        <taxon>Bacteria</taxon>
        <taxon>Pseudomonadati</taxon>
        <taxon>Bacteroidota</taxon>
        <taxon>Bacteroidia</taxon>
        <taxon>Bacteroidales</taxon>
        <taxon>Dysgonomonadaceae</taxon>
        <taxon>Dysgonomonas</taxon>
    </lineage>
</organism>
<feature type="domain" description="RNA polymerase sigma factor 70 region 4 type 2" evidence="7">
    <location>
        <begin position="105"/>
        <end position="156"/>
    </location>
</feature>
<evidence type="ECO:0000256" key="5">
    <source>
        <dbReference type="ARBA" id="ARBA00023163"/>
    </source>
</evidence>
<keyword evidence="3" id="KW-0731">Sigma factor</keyword>
<evidence type="ECO:0000259" key="6">
    <source>
        <dbReference type="Pfam" id="PF04542"/>
    </source>
</evidence>
<keyword evidence="9" id="KW-1185">Reference proteome</keyword>
<feature type="domain" description="RNA polymerase sigma-70 region 2" evidence="6">
    <location>
        <begin position="13"/>
        <end position="76"/>
    </location>
</feature>
<dbReference type="SUPFAM" id="SSF88946">
    <property type="entry name" value="Sigma2 domain of RNA polymerase sigma factors"/>
    <property type="match status" value="1"/>
</dbReference>
<protein>
    <submittedName>
        <fullName evidence="8">RNA polymerase sigma-70 factor, ECF subfamily</fullName>
    </submittedName>
</protein>
<dbReference type="RefSeq" id="WP_062182257.1">
    <property type="nucleotide sequence ID" value="NZ_BBXL01000016.1"/>
</dbReference>
<dbReference type="EMBL" id="FQUC01000010">
    <property type="protein sequence ID" value="SHF78698.1"/>
    <property type="molecule type" value="Genomic_DNA"/>
</dbReference>
<keyword evidence="5" id="KW-0804">Transcription</keyword>
<keyword evidence="2" id="KW-0805">Transcription regulation</keyword>
<dbReference type="SUPFAM" id="SSF88659">
    <property type="entry name" value="Sigma3 and sigma4 domains of RNA polymerase sigma factors"/>
    <property type="match status" value="1"/>
</dbReference>
<evidence type="ECO:0000256" key="2">
    <source>
        <dbReference type="ARBA" id="ARBA00023015"/>
    </source>
</evidence>
<accession>A0A1M5EHF7</accession>